<protein>
    <recommendedName>
        <fullName evidence="6">Methionine--tRNA ligase</fullName>
    </recommendedName>
</protein>
<dbReference type="InterPro" id="IPR009080">
    <property type="entry name" value="tRNAsynth_Ia_anticodon-bd"/>
</dbReference>
<feature type="non-terminal residue" evidence="4">
    <location>
        <position position="1"/>
    </location>
</feature>
<evidence type="ECO:0000313" key="4">
    <source>
        <dbReference type="EMBL" id="PJA33616.1"/>
    </source>
</evidence>
<dbReference type="Gene3D" id="1.10.730.10">
    <property type="entry name" value="Isoleucyl-tRNA Synthetase, Domain 1"/>
    <property type="match status" value="1"/>
</dbReference>
<comment type="caution">
    <text evidence="4">The sequence shown here is derived from an EMBL/GenBank/DDBJ whole genome shotgun (WGS) entry which is preliminary data.</text>
</comment>
<accession>A0A2M7WUP2</accession>
<keyword evidence="3" id="KW-0067">ATP-binding</keyword>
<reference evidence="5" key="1">
    <citation type="submission" date="2017-09" db="EMBL/GenBank/DDBJ databases">
        <title>Depth-based differentiation of microbial function through sediment-hosted aquifers and enrichment of novel symbionts in the deep terrestrial subsurface.</title>
        <authorList>
            <person name="Probst A.J."/>
            <person name="Ladd B."/>
            <person name="Jarett J.K."/>
            <person name="Geller-Mcgrath D.E."/>
            <person name="Sieber C.M.K."/>
            <person name="Emerson J.B."/>
            <person name="Anantharaman K."/>
            <person name="Thomas B.C."/>
            <person name="Malmstrom R."/>
            <person name="Stieglmeier M."/>
            <person name="Klingl A."/>
            <person name="Woyke T."/>
            <person name="Ryan C.M."/>
            <person name="Banfield J.F."/>
        </authorList>
    </citation>
    <scope>NUCLEOTIDE SEQUENCE [LARGE SCALE GENOMIC DNA]</scope>
</reference>
<dbReference type="SUPFAM" id="SSF47323">
    <property type="entry name" value="Anticodon-binding domain of a subclass of class I aminoacyl-tRNA synthetases"/>
    <property type="match status" value="1"/>
</dbReference>
<evidence type="ECO:0000256" key="2">
    <source>
        <dbReference type="ARBA" id="ARBA00022741"/>
    </source>
</evidence>
<evidence type="ECO:0000256" key="1">
    <source>
        <dbReference type="ARBA" id="ARBA00022598"/>
    </source>
</evidence>
<dbReference type="AlphaFoldDB" id="A0A2M7WUP2"/>
<gene>
    <name evidence="4" type="ORF">CO184_01400</name>
</gene>
<evidence type="ECO:0008006" key="6">
    <source>
        <dbReference type="Google" id="ProtNLM"/>
    </source>
</evidence>
<name>A0A2M7WUP2_9BACT</name>
<keyword evidence="1" id="KW-0436">Ligase</keyword>
<proteinExistence type="predicted"/>
<evidence type="ECO:0000313" key="5">
    <source>
        <dbReference type="Proteomes" id="UP000231487"/>
    </source>
</evidence>
<dbReference type="GO" id="GO:0004812">
    <property type="term" value="F:aminoacyl-tRNA ligase activity"/>
    <property type="evidence" value="ECO:0007669"/>
    <property type="project" value="InterPro"/>
</dbReference>
<sequence>KNDFYKNSFESFKIQEAVEHIWASIKSLDQEIQHKEPFKLVKTNKEEGVEVIKSMVAKLFSIAEMLEPVLPETSEKIKFLIKENKSPNIPLFPRKD</sequence>
<dbReference type="EMBL" id="PFXE01000026">
    <property type="protein sequence ID" value="PJA33616.1"/>
    <property type="molecule type" value="Genomic_DNA"/>
</dbReference>
<organism evidence="4 5">
    <name type="scientific">Candidatus Zambryskibacteria bacterium CG_4_9_14_3_um_filter_40_16</name>
    <dbReference type="NCBI Taxonomy" id="1975111"/>
    <lineage>
        <taxon>Bacteria</taxon>
        <taxon>Candidatus Zambryskiibacteriota</taxon>
    </lineage>
</organism>
<evidence type="ECO:0000256" key="3">
    <source>
        <dbReference type="ARBA" id="ARBA00022840"/>
    </source>
</evidence>
<dbReference type="GO" id="GO:0005524">
    <property type="term" value="F:ATP binding"/>
    <property type="evidence" value="ECO:0007669"/>
    <property type="project" value="UniProtKB-KW"/>
</dbReference>
<dbReference type="GO" id="GO:0006418">
    <property type="term" value="P:tRNA aminoacylation for protein translation"/>
    <property type="evidence" value="ECO:0007669"/>
    <property type="project" value="InterPro"/>
</dbReference>
<dbReference type="Proteomes" id="UP000231487">
    <property type="component" value="Unassembled WGS sequence"/>
</dbReference>
<keyword evidence="2" id="KW-0547">Nucleotide-binding</keyword>